<comment type="caution">
    <text evidence="1">The sequence shown here is derived from an EMBL/GenBank/DDBJ whole genome shotgun (WGS) entry which is preliminary data.</text>
</comment>
<sequence length="39" mass="4420">MASFQGGKWWESNLHVDVCPIPGSPSYPLLILSYDYSNF</sequence>
<reference evidence="1 2" key="1">
    <citation type="submission" date="2019-05" db="EMBL/GenBank/DDBJ databases">
        <title>Another draft genome of Portunus trituberculatus and its Hox gene families provides insights of decapod evolution.</title>
        <authorList>
            <person name="Jeong J.-H."/>
            <person name="Song I."/>
            <person name="Kim S."/>
            <person name="Choi T."/>
            <person name="Kim D."/>
            <person name="Ryu S."/>
            <person name="Kim W."/>
        </authorList>
    </citation>
    <scope>NUCLEOTIDE SEQUENCE [LARGE SCALE GENOMIC DNA]</scope>
    <source>
        <tissue evidence="1">Muscle</tissue>
    </source>
</reference>
<gene>
    <name evidence="1" type="ORF">E2C01_087491</name>
</gene>
<evidence type="ECO:0000313" key="1">
    <source>
        <dbReference type="EMBL" id="MPC92403.1"/>
    </source>
</evidence>
<keyword evidence="2" id="KW-1185">Reference proteome</keyword>
<dbReference type="AlphaFoldDB" id="A0A5B7JDH9"/>
<name>A0A5B7JDH9_PORTR</name>
<protein>
    <submittedName>
        <fullName evidence="1">Uncharacterized protein</fullName>
    </submittedName>
</protein>
<dbReference type="Proteomes" id="UP000324222">
    <property type="component" value="Unassembled WGS sequence"/>
</dbReference>
<proteinExistence type="predicted"/>
<organism evidence="1 2">
    <name type="scientific">Portunus trituberculatus</name>
    <name type="common">Swimming crab</name>
    <name type="synonym">Neptunus trituberculatus</name>
    <dbReference type="NCBI Taxonomy" id="210409"/>
    <lineage>
        <taxon>Eukaryota</taxon>
        <taxon>Metazoa</taxon>
        <taxon>Ecdysozoa</taxon>
        <taxon>Arthropoda</taxon>
        <taxon>Crustacea</taxon>
        <taxon>Multicrustacea</taxon>
        <taxon>Malacostraca</taxon>
        <taxon>Eumalacostraca</taxon>
        <taxon>Eucarida</taxon>
        <taxon>Decapoda</taxon>
        <taxon>Pleocyemata</taxon>
        <taxon>Brachyura</taxon>
        <taxon>Eubrachyura</taxon>
        <taxon>Portunoidea</taxon>
        <taxon>Portunidae</taxon>
        <taxon>Portuninae</taxon>
        <taxon>Portunus</taxon>
    </lineage>
</organism>
<dbReference type="EMBL" id="VSRR010091165">
    <property type="protein sequence ID" value="MPC92403.1"/>
    <property type="molecule type" value="Genomic_DNA"/>
</dbReference>
<accession>A0A5B7JDH9</accession>
<evidence type="ECO:0000313" key="2">
    <source>
        <dbReference type="Proteomes" id="UP000324222"/>
    </source>
</evidence>